<keyword evidence="1" id="KW-1133">Transmembrane helix</keyword>
<dbReference type="Proteomes" id="UP001529380">
    <property type="component" value="Unassembled WGS sequence"/>
</dbReference>
<feature type="transmembrane region" description="Helical" evidence="1">
    <location>
        <begin position="12"/>
        <end position="31"/>
    </location>
</feature>
<reference evidence="2 3" key="3">
    <citation type="submission" date="2023-06" db="EMBL/GenBank/DDBJ databases">
        <authorList>
            <person name="Zeman M."/>
            <person name="Kubasova T."/>
            <person name="Jahodarova E."/>
            <person name="Nykrynova M."/>
            <person name="Rychlik I."/>
        </authorList>
    </citation>
    <scope>NUCLEOTIDE SEQUENCE [LARGE SCALE GENOMIC DNA]</scope>
    <source>
        <strain evidence="2 3">ET340</strain>
    </source>
</reference>
<keyword evidence="1" id="KW-0812">Transmembrane</keyword>
<protein>
    <submittedName>
        <fullName evidence="2">Uncharacterized protein</fullName>
    </submittedName>
</protein>
<gene>
    <name evidence="2" type="ORF">QUW08_02825</name>
</gene>
<reference evidence="2 3" key="1">
    <citation type="submission" date="2023-06" db="EMBL/GenBank/DDBJ databases">
        <title>Identification and characterization of horizontal gene transfer across gut microbiota members of farm animals based on homology search.</title>
        <authorList>
            <person name="Schwarzerova J."/>
            <person name="Nykrynova M."/>
            <person name="Jureckova K."/>
            <person name="Cejkova D."/>
            <person name="Rychlik I."/>
        </authorList>
    </citation>
    <scope>NUCLEOTIDE SEQUENCE [LARGE SCALE GENOMIC DNA]</scope>
    <source>
        <strain evidence="2 3">ET340</strain>
    </source>
</reference>
<sequence>MKIKKSKVKIFCIVLAGMIVVAALFFYMALFKGFYASSDKPIGDYSGPADFDFLGRKEIYHVVANKYGEPIFENSSGAFDEAEADYGDAIQLIYDTFGNEYDLGPFNEKTIKCT</sequence>
<keyword evidence="1" id="KW-0472">Membrane</keyword>
<reference evidence="3" key="2">
    <citation type="submission" date="2023-06" db="EMBL/GenBank/DDBJ databases">
        <title>Identification and characterization of horizontal gene transfer across gut microbiota members of farm animals based on homology search.</title>
        <authorList>
            <person name="Zeman M."/>
            <person name="Kubasova T."/>
            <person name="Jahodarova E."/>
            <person name="Nykrynova M."/>
            <person name="Rychlik I."/>
        </authorList>
    </citation>
    <scope>NUCLEOTIDE SEQUENCE [LARGE SCALE GENOMIC DNA]</scope>
    <source>
        <strain evidence="3">ET340</strain>
    </source>
</reference>
<keyword evidence="3" id="KW-1185">Reference proteome</keyword>
<organism evidence="2 3">
    <name type="scientific">Allofournierella massiliensis</name>
    <dbReference type="NCBI Taxonomy" id="1650663"/>
    <lineage>
        <taxon>Bacteria</taxon>
        <taxon>Bacillati</taxon>
        <taxon>Bacillota</taxon>
        <taxon>Clostridia</taxon>
        <taxon>Eubacteriales</taxon>
        <taxon>Oscillospiraceae</taxon>
        <taxon>Allofournierella</taxon>
    </lineage>
</organism>
<evidence type="ECO:0000256" key="1">
    <source>
        <dbReference type="SAM" id="Phobius"/>
    </source>
</evidence>
<comment type="caution">
    <text evidence="2">The sequence shown here is derived from an EMBL/GenBank/DDBJ whole genome shotgun (WGS) entry which is preliminary data.</text>
</comment>
<dbReference type="RefSeq" id="WP_289599121.1">
    <property type="nucleotide sequence ID" value="NZ_JAUDCL010000003.1"/>
</dbReference>
<name>A0ABT7UMY1_9FIRM</name>
<dbReference type="EMBL" id="JAUDCL010000003">
    <property type="protein sequence ID" value="MDM8200233.1"/>
    <property type="molecule type" value="Genomic_DNA"/>
</dbReference>
<evidence type="ECO:0000313" key="3">
    <source>
        <dbReference type="Proteomes" id="UP001529380"/>
    </source>
</evidence>
<accession>A0ABT7UMY1</accession>
<evidence type="ECO:0000313" key="2">
    <source>
        <dbReference type="EMBL" id="MDM8200233.1"/>
    </source>
</evidence>
<proteinExistence type="predicted"/>